<protein>
    <submittedName>
        <fullName evidence="9">GDNF family receptor alpha 3</fullName>
    </submittedName>
</protein>
<dbReference type="Gene3D" id="1.10.220.110">
    <property type="entry name" value="GDNF binding domain"/>
    <property type="match status" value="1"/>
</dbReference>
<evidence type="ECO:0000256" key="6">
    <source>
        <dbReference type="ARBA" id="ARBA00023170"/>
    </source>
</evidence>
<feature type="domain" description="GDNF/GAS1" evidence="8">
    <location>
        <begin position="50"/>
        <end position="132"/>
    </location>
</feature>
<reference evidence="9" key="2">
    <citation type="submission" date="2025-09" db="UniProtKB">
        <authorList>
            <consortium name="Ensembl"/>
        </authorList>
    </citation>
    <scope>IDENTIFICATION</scope>
</reference>
<evidence type="ECO:0000313" key="10">
    <source>
        <dbReference type="Proteomes" id="UP000694545"/>
    </source>
</evidence>
<accession>A0A8D2LK79</accession>
<organism evidence="9 10">
    <name type="scientific">Varanus komodoensis</name>
    <name type="common">Komodo dragon</name>
    <dbReference type="NCBI Taxonomy" id="61221"/>
    <lineage>
        <taxon>Eukaryota</taxon>
        <taxon>Metazoa</taxon>
        <taxon>Chordata</taxon>
        <taxon>Craniata</taxon>
        <taxon>Vertebrata</taxon>
        <taxon>Euteleostomi</taxon>
        <taxon>Lepidosauria</taxon>
        <taxon>Squamata</taxon>
        <taxon>Bifurcata</taxon>
        <taxon>Unidentata</taxon>
        <taxon>Episquamata</taxon>
        <taxon>Toxicofera</taxon>
        <taxon>Anguimorpha</taxon>
        <taxon>Paleoanguimorpha</taxon>
        <taxon>Varanoidea</taxon>
        <taxon>Varanidae</taxon>
        <taxon>Varanus</taxon>
    </lineage>
</organism>
<evidence type="ECO:0000259" key="8">
    <source>
        <dbReference type="SMART" id="SM00907"/>
    </source>
</evidence>
<keyword evidence="5" id="KW-0472">Membrane</keyword>
<comment type="subcellular location">
    <subcellularLocation>
        <location evidence="1">Cell membrane</location>
    </subcellularLocation>
</comment>
<dbReference type="InterPro" id="IPR016017">
    <property type="entry name" value="GDNF/GAS1"/>
</dbReference>
<dbReference type="PANTHER" id="PTHR10269">
    <property type="entry name" value="GDNF RECEPTOR ALPHA"/>
    <property type="match status" value="1"/>
</dbReference>
<dbReference type="GO" id="GO:0038023">
    <property type="term" value="F:signaling receptor activity"/>
    <property type="evidence" value="ECO:0007669"/>
    <property type="project" value="InterPro"/>
</dbReference>
<reference evidence="9" key="1">
    <citation type="submission" date="2025-08" db="UniProtKB">
        <authorList>
            <consortium name="Ensembl"/>
        </authorList>
    </citation>
    <scope>IDENTIFICATION</scope>
</reference>
<evidence type="ECO:0000256" key="1">
    <source>
        <dbReference type="ARBA" id="ARBA00004236"/>
    </source>
</evidence>
<evidence type="ECO:0000256" key="3">
    <source>
        <dbReference type="ARBA" id="ARBA00022475"/>
    </source>
</evidence>
<dbReference type="SMART" id="SM00907">
    <property type="entry name" value="GDNF"/>
    <property type="match status" value="3"/>
</dbReference>
<dbReference type="PANTHER" id="PTHR10269:SF15">
    <property type="entry name" value="GDNF FAMILY RECEPTOR ALPHA-3"/>
    <property type="match status" value="1"/>
</dbReference>
<evidence type="ECO:0000256" key="7">
    <source>
        <dbReference type="ARBA" id="ARBA00023180"/>
    </source>
</evidence>
<name>A0A8D2LK79_VARKO</name>
<comment type="similarity">
    <text evidence="2">Belongs to the GDNFR family.</text>
</comment>
<dbReference type="Pfam" id="PF02351">
    <property type="entry name" value="GDNF"/>
    <property type="match status" value="3"/>
</dbReference>
<keyword evidence="7" id="KW-0325">Glycoprotein</keyword>
<keyword evidence="10" id="KW-1185">Reference proteome</keyword>
<dbReference type="GO" id="GO:0007399">
    <property type="term" value="P:nervous system development"/>
    <property type="evidence" value="ECO:0007669"/>
    <property type="project" value="TreeGrafter"/>
</dbReference>
<evidence type="ECO:0000256" key="4">
    <source>
        <dbReference type="ARBA" id="ARBA00022729"/>
    </source>
</evidence>
<feature type="domain" description="GDNF/GAS1" evidence="8">
    <location>
        <begin position="139"/>
        <end position="215"/>
    </location>
</feature>
<evidence type="ECO:0000256" key="5">
    <source>
        <dbReference type="ARBA" id="ARBA00023136"/>
    </source>
</evidence>
<dbReference type="GO" id="GO:0007169">
    <property type="term" value="P:cell surface receptor protein tyrosine kinase signaling pathway"/>
    <property type="evidence" value="ECO:0007669"/>
    <property type="project" value="UniProtKB-ARBA"/>
</dbReference>
<keyword evidence="6" id="KW-0675">Receptor</keyword>
<feature type="domain" description="GDNF/GAS1" evidence="8">
    <location>
        <begin position="225"/>
        <end position="303"/>
    </location>
</feature>
<dbReference type="Proteomes" id="UP000694545">
    <property type="component" value="Unplaced"/>
</dbReference>
<dbReference type="Ensembl" id="ENSVKKT00000023598.1">
    <property type="protein sequence ID" value="ENSVKKP00000023028.1"/>
    <property type="gene ID" value="ENSVKKG00000015289.1"/>
</dbReference>
<dbReference type="SUPFAM" id="SSF110035">
    <property type="entry name" value="GDNF receptor-like"/>
    <property type="match status" value="1"/>
</dbReference>
<dbReference type="GO" id="GO:0043235">
    <property type="term" value="C:receptor complex"/>
    <property type="evidence" value="ECO:0007669"/>
    <property type="project" value="TreeGrafter"/>
</dbReference>
<dbReference type="GO" id="GO:0009897">
    <property type="term" value="C:external side of plasma membrane"/>
    <property type="evidence" value="ECO:0007669"/>
    <property type="project" value="TreeGrafter"/>
</dbReference>
<evidence type="ECO:0000313" key="9">
    <source>
        <dbReference type="Ensembl" id="ENSVKKP00000023028.1"/>
    </source>
</evidence>
<dbReference type="OMA" id="CNAAYQH"/>
<proteinExistence type="inferred from homology"/>
<keyword evidence="3" id="KW-1003">Cell membrane</keyword>
<sequence>MSLLLRHCPIQFTKFCEECVLDAFILTLITLPCFPTASVFPLTTEIPNNCITAENLCVADPACNAAYQTLQNCSPSLAKSNSFLLHHEARNRCQEAETMIRNSYFGECKCHRRSRKQKRCLHIYWTVHSTLAQDSANPCLQATNICHLDHRCLRLRSRYAKICSAGHPCDQRKCHQGLRLFFERVDLDFTKRLLFCPCQDEVCGERRWNTIVPECSFQSGSKPNCLVLLDAHCSVSSQHGFVRTLCTHIPDFAFLELDTGTPMTPNYVSNSSAEVTLWCTCKNSGNREEDCERILSAFASNRCLSECRGPPRSICHCAWADGNCSSKPLEGWRNLFPCGFPWPCTLFASLCCTFCHCMGKNPA</sequence>
<keyword evidence="4" id="KW-0732">Signal</keyword>
<dbReference type="InterPro" id="IPR037193">
    <property type="entry name" value="GDNF_alpha"/>
</dbReference>
<dbReference type="AlphaFoldDB" id="A0A8D2LK79"/>
<dbReference type="InterPro" id="IPR003438">
    <property type="entry name" value="GDNF_rcpt"/>
</dbReference>
<evidence type="ECO:0000256" key="2">
    <source>
        <dbReference type="ARBA" id="ARBA00005961"/>
    </source>
</evidence>